<dbReference type="GO" id="GO:0004830">
    <property type="term" value="F:tryptophan-tRNA ligase activity"/>
    <property type="evidence" value="ECO:0007669"/>
    <property type="project" value="UniProtKB-UniRule"/>
</dbReference>
<sequence>MSSEEFTVTPWSVEGDIDYDKLMQKFGTEKISPELEARIEKITGEVHPMLKLGYFFSHRDLDKIITEYEKGNKFYLYTGRGPSGKIHMGHLLPWIFTKYLQEKFDVNLIFQLTDDEKFLYSDQKSMEEVSKYTQENILDIIAIGFDPKKTKILIDTKDIKRIYPIALEIAKRITFSTVKAVFGFENSTNIGMIGFPPIQAAPCFLPSIIEGRPTPVLIPAAIDQDPYWRVTRDIAEKMGYPKPAQIHSKFLPGLGMQGKMSSSIPETAIFTTDSDDVVDKKISSTFTGGQSTVELQRKLGANFSICPVFWYLRYFFDTEKESDERARKCKGGQLLCGECKCNLKDATKPFLAEFKKQREKAKDQVDKFMFD</sequence>
<keyword evidence="12" id="KW-1185">Reference proteome</keyword>
<dbReference type="GO" id="GO:0006436">
    <property type="term" value="P:tryptophanyl-tRNA aminoacylation"/>
    <property type="evidence" value="ECO:0007669"/>
    <property type="project" value="UniProtKB-UniRule"/>
</dbReference>
<dbReference type="PANTHER" id="PTHR10055">
    <property type="entry name" value="TRYPTOPHANYL-TRNA SYNTHETASE"/>
    <property type="match status" value="1"/>
</dbReference>
<evidence type="ECO:0000256" key="4">
    <source>
        <dbReference type="ARBA" id="ARBA00022598"/>
    </source>
</evidence>
<reference evidence="12" key="1">
    <citation type="submission" date="2015-10" db="EMBL/GenBank/DDBJ databases">
        <authorList>
            <person name="Lehtovirta-Morley L.E."/>
            <person name="Vieille C."/>
        </authorList>
    </citation>
    <scope>NUCLEOTIDE SEQUENCE [LARGE SCALE GENOMIC DNA]</scope>
</reference>
<organism evidence="11 12">
    <name type="scientific">Nitrosotalea devaniterrae</name>
    <dbReference type="NCBI Taxonomy" id="1078905"/>
    <lineage>
        <taxon>Archaea</taxon>
        <taxon>Nitrososphaerota</taxon>
        <taxon>Nitrososphaeria</taxon>
        <taxon>Nitrosotaleales</taxon>
        <taxon>Nitrosotaleaceae</taxon>
        <taxon>Nitrosotalea</taxon>
    </lineage>
</organism>
<evidence type="ECO:0000256" key="8">
    <source>
        <dbReference type="ARBA" id="ARBA00023146"/>
    </source>
</evidence>
<dbReference type="KEGG" id="ndv:NDEV_1758"/>
<dbReference type="GO" id="GO:0005524">
    <property type="term" value="F:ATP binding"/>
    <property type="evidence" value="ECO:0007669"/>
    <property type="project" value="UniProtKB-KW"/>
</dbReference>
<gene>
    <name evidence="11" type="primary">trpS</name>
    <name evidence="11" type="ORF">NDEV_1758</name>
</gene>
<evidence type="ECO:0000256" key="6">
    <source>
        <dbReference type="ARBA" id="ARBA00022840"/>
    </source>
</evidence>
<dbReference type="InterPro" id="IPR002306">
    <property type="entry name" value="Trp-tRNA-ligase"/>
</dbReference>
<evidence type="ECO:0000313" key="11">
    <source>
        <dbReference type="EMBL" id="CUR52520.1"/>
    </source>
</evidence>
<evidence type="ECO:0000256" key="1">
    <source>
        <dbReference type="ARBA" id="ARBA00005594"/>
    </source>
</evidence>
<dbReference type="PROSITE" id="PS00178">
    <property type="entry name" value="AA_TRNA_LIGASE_I"/>
    <property type="match status" value="1"/>
</dbReference>
<evidence type="ECO:0000256" key="2">
    <source>
        <dbReference type="ARBA" id="ARBA00013161"/>
    </source>
</evidence>
<protein>
    <recommendedName>
        <fullName evidence="2 9">Tryptophan--tRNA ligase</fullName>
        <ecNumber evidence="2 9">6.1.1.2</ecNumber>
    </recommendedName>
</protein>
<dbReference type="NCBIfam" id="TIGR00233">
    <property type="entry name" value="trpS"/>
    <property type="match status" value="1"/>
</dbReference>
<accession>A0A128A5A2</accession>
<comment type="similarity">
    <text evidence="1 10">Belongs to the class-I aminoacyl-tRNA synthetase family.</text>
</comment>
<evidence type="ECO:0000256" key="5">
    <source>
        <dbReference type="ARBA" id="ARBA00022741"/>
    </source>
</evidence>
<keyword evidence="8 10" id="KW-0030">Aminoacyl-tRNA synthetase</keyword>
<dbReference type="PANTHER" id="PTHR10055:SF1">
    <property type="entry name" value="TRYPTOPHAN--TRNA LIGASE, CYTOPLASMIC"/>
    <property type="match status" value="1"/>
</dbReference>
<dbReference type="EMBL" id="LN890280">
    <property type="protein sequence ID" value="CUR52520.1"/>
    <property type="molecule type" value="Genomic_DNA"/>
</dbReference>
<dbReference type="PRINTS" id="PR01039">
    <property type="entry name" value="TRNASYNTHTRP"/>
</dbReference>
<evidence type="ECO:0000256" key="7">
    <source>
        <dbReference type="ARBA" id="ARBA00022917"/>
    </source>
</evidence>
<keyword evidence="3" id="KW-0963">Cytoplasm</keyword>
<evidence type="ECO:0000256" key="3">
    <source>
        <dbReference type="ARBA" id="ARBA00022490"/>
    </source>
</evidence>
<keyword evidence="5 10" id="KW-0547">Nucleotide-binding</keyword>
<dbReference type="Proteomes" id="UP000196239">
    <property type="component" value="Chromosome 1"/>
</dbReference>
<dbReference type="InterPro" id="IPR014729">
    <property type="entry name" value="Rossmann-like_a/b/a_fold"/>
</dbReference>
<dbReference type="Pfam" id="PF00579">
    <property type="entry name" value="tRNA-synt_1b"/>
    <property type="match status" value="1"/>
</dbReference>
<dbReference type="NCBIfam" id="NF008927">
    <property type="entry name" value="PRK12285.1-4"/>
    <property type="match status" value="1"/>
</dbReference>
<dbReference type="GO" id="GO:0005737">
    <property type="term" value="C:cytoplasm"/>
    <property type="evidence" value="ECO:0007669"/>
    <property type="project" value="UniProtKB-UniRule"/>
</dbReference>
<keyword evidence="6 10" id="KW-0067">ATP-binding</keyword>
<evidence type="ECO:0000313" key="12">
    <source>
        <dbReference type="Proteomes" id="UP000196239"/>
    </source>
</evidence>
<dbReference type="SUPFAM" id="SSF52374">
    <property type="entry name" value="Nucleotidylyl transferase"/>
    <property type="match status" value="1"/>
</dbReference>
<dbReference type="EC" id="6.1.1.2" evidence="2 9"/>
<dbReference type="FunFam" id="3.40.50.620:FF:000207">
    <property type="entry name" value="Tryptophan--tRNA ligase"/>
    <property type="match status" value="1"/>
</dbReference>
<keyword evidence="4 10" id="KW-0436">Ligase</keyword>
<dbReference type="AlphaFoldDB" id="A0A128A5A2"/>
<proteinExistence type="inferred from homology"/>
<name>A0A128A5A2_9ARCH</name>
<dbReference type="InterPro" id="IPR001412">
    <property type="entry name" value="aa-tRNA-synth_I_CS"/>
</dbReference>
<dbReference type="Gene3D" id="1.10.240.10">
    <property type="entry name" value="Tyrosyl-Transfer RNA Synthetase"/>
    <property type="match status" value="1"/>
</dbReference>
<evidence type="ECO:0000256" key="9">
    <source>
        <dbReference type="NCBIfam" id="TIGR00233"/>
    </source>
</evidence>
<dbReference type="Gene3D" id="3.40.50.620">
    <property type="entry name" value="HUPs"/>
    <property type="match status" value="1"/>
</dbReference>
<keyword evidence="7 10" id="KW-0648">Protein biosynthesis</keyword>
<evidence type="ECO:0000256" key="10">
    <source>
        <dbReference type="RuleBase" id="RU363036"/>
    </source>
</evidence>
<dbReference type="InterPro" id="IPR002305">
    <property type="entry name" value="aa-tRNA-synth_Ic"/>
</dbReference>
<dbReference type="CDD" id="cd00806">
    <property type="entry name" value="TrpRS_core"/>
    <property type="match status" value="1"/>
</dbReference>